<organism evidence="10 11">
    <name type="scientific">Thermoflexus hugenholtzii JAD2</name>
    <dbReference type="NCBI Taxonomy" id="877466"/>
    <lineage>
        <taxon>Bacteria</taxon>
        <taxon>Bacillati</taxon>
        <taxon>Chloroflexota</taxon>
        <taxon>Thermoflexia</taxon>
        <taxon>Thermoflexales</taxon>
        <taxon>Thermoflexaceae</taxon>
        <taxon>Thermoflexus</taxon>
    </lineage>
</organism>
<reference evidence="11" key="1">
    <citation type="submission" date="2017-06" db="EMBL/GenBank/DDBJ databases">
        <authorList>
            <person name="Varghese N."/>
            <person name="Submissions S."/>
        </authorList>
    </citation>
    <scope>NUCLEOTIDE SEQUENCE [LARGE SCALE GENOMIC DNA]</scope>
    <source>
        <strain evidence="11">JAD2</strain>
    </source>
</reference>
<dbReference type="InterPro" id="IPR036052">
    <property type="entry name" value="TrpB-like_PALP_sf"/>
</dbReference>
<evidence type="ECO:0000259" key="9">
    <source>
        <dbReference type="Pfam" id="PF00291"/>
    </source>
</evidence>
<evidence type="ECO:0000313" key="10">
    <source>
        <dbReference type="EMBL" id="SNB49699.1"/>
    </source>
</evidence>
<dbReference type="PANTHER" id="PTHR48078:SF6">
    <property type="entry name" value="L-THREONINE DEHYDRATASE CATABOLIC TDCB"/>
    <property type="match status" value="1"/>
</dbReference>
<comment type="function">
    <text evidence="7">Catalyzes the anaerobic formation of alpha-ketobutyrate and ammonia from threonine in a two-step reaction. The first step involved a dehydration of threonine and a production of enamine intermediates (aminocrotonate), which tautomerizes to its imine form (iminobutyrate). Both intermediates are unstable and short-lived. The second step is the nonenzymatic hydrolysis of the enamine/imine intermediates to form 2-ketobutyrate and free ammonia. In the low water environment of the cell, the second step is accelerated by RidA.</text>
</comment>
<comment type="cofactor">
    <cofactor evidence="2">
        <name>pyridoxal 5'-phosphate</name>
        <dbReference type="ChEBI" id="CHEBI:597326"/>
    </cofactor>
</comment>
<dbReference type="InterPro" id="IPR001926">
    <property type="entry name" value="TrpB-like_PALP"/>
</dbReference>
<dbReference type="EMBL" id="FYEK01000002">
    <property type="protein sequence ID" value="SNB49699.1"/>
    <property type="molecule type" value="Genomic_DNA"/>
</dbReference>
<dbReference type="EC" id="4.3.1.19" evidence="4"/>
<dbReference type="FunCoup" id="A0A212PS28">
    <property type="interactions" value="387"/>
</dbReference>
<dbReference type="InParanoid" id="A0A212PS28"/>
<evidence type="ECO:0000256" key="5">
    <source>
        <dbReference type="ARBA" id="ARBA00022898"/>
    </source>
</evidence>
<dbReference type="Proteomes" id="UP000197025">
    <property type="component" value="Unassembled WGS sequence"/>
</dbReference>
<dbReference type="Pfam" id="PF00291">
    <property type="entry name" value="PALP"/>
    <property type="match status" value="1"/>
</dbReference>
<dbReference type="FunFam" id="3.40.50.1100:FF:000005">
    <property type="entry name" value="Threonine dehydratase catabolic"/>
    <property type="match status" value="1"/>
</dbReference>
<protein>
    <recommendedName>
        <fullName evidence="4">threonine ammonia-lyase</fullName>
        <ecNumber evidence="4">4.3.1.19</ecNumber>
    </recommendedName>
    <alternativeName>
        <fullName evidence="8">Threonine deaminase</fullName>
    </alternativeName>
</protein>
<dbReference type="AlphaFoldDB" id="A0A212PS28"/>
<dbReference type="GO" id="GO:0006565">
    <property type="term" value="P:L-serine catabolic process"/>
    <property type="evidence" value="ECO:0007669"/>
    <property type="project" value="TreeGrafter"/>
</dbReference>
<sequence>MGFSERPTDSPPDLSMIREAHRILRAILPPTPVRTFPHLNRQLGAEVWFKLEAWQPTGSFKVRGALARMSRLRPEERACGVVTASAGNHGLAVAFAARLLSGIPVTVFVPETAAPNKVRALEAFGVRLERAGRTYAEAHAAAVAFAQHQGACYLHAYEDPWVVAGQGTIALELMEALPDLDAVLVPVGGGGLISGIARAYQALAPRTRIIGVQTEASPALAASLRDGRLYEDDPAGPTLADGLAGGVGAWAYQLALEGAIHEVLVVREETLLEAIGWLAAEAHLIVEGSGAVGIAALWETGPRWAGQRVAVVLSGSNLEGEILLRGLARYLERRTEDSADRSRAPVGA</sequence>
<dbReference type="InterPro" id="IPR050147">
    <property type="entry name" value="Ser/Thr_Dehydratase"/>
</dbReference>
<evidence type="ECO:0000313" key="11">
    <source>
        <dbReference type="Proteomes" id="UP000197025"/>
    </source>
</evidence>
<keyword evidence="5" id="KW-0663">Pyridoxal phosphate</keyword>
<dbReference type="CDD" id="cd01562">
    <property type="entry name" value="Thr-dehyd"/>
    <property type="match status" value="1"/>
</dbReference>
<evidence type="ECO:0000256" key="6">
    <source>
        <dbReference type="ARBA" id="ARBA00023239"/>
    </source>
</evidence>
<gene>
    <name evidence="10" type="ORF">SAMN02746019_00030040</name>
</gene>
<comment type="catalytic activity">
    <reaction evidence="1">
        <text>L-threonine = 2-oxobutanoate + NH4(+)</text>
        <dbReference type="Rhea" id="RHEA:22108"/>
        <dbReference type="ChEBI" id="CHEBI:16763"/>
        <dbReference type="ChEBI" id="CHEBI:28938"/>
        <dbReference type="ChEBI" id="CHEBI:57926"/>
        <dbReference type="EC" id="4.3.1.19"/>
    </reaction>
</comment>
<name>A0A212PS28_9CHLR</name>
<dbReference type="GO" id="GO:0004794">
    <property type="term" value="F:threonine deaminase activity"/>
    <property type="evidence" value="ECO:0007669"/>
    <property type="project" value="UniProtKB-EC"/>
</dbReference>
<dbReference type="Gene3D" id="3.40.50.1100">
    <property type="match status" value="2"/>
</dbReference>
<evidence type="ECO:0000256" key="4">
    <source>
        <dbReference type="ARBA" id="ARBA00012096"/>
    </source>
</evidence>
<accession>A0A212PS28</accession>
<dbReference type="GO" id="GO:0003941">
    <property type="term" value="F:L-serine ammonia-lyase activity"/>
    <property type="evidence" value="ECO:0007669"/>
    <property type="project" value="TreeGrafter"/>
</dbReference>
<dbReference type="RefSeq" id="WP_088569858.1">
    <property type="nucleotide sequence ID" value="NZ_FYEK01000002.1"/>
</dbReference>
<feature type="domain" description="Tryptophan synthase beta chain-like PALP" evidence="9">
    <location>
        <begin position="30"/>
        <end position="315"/>
    </location>
</feature>
<evidence type="ECO:0000256" key="3">
    <source>
        <dbReference type="ARBA" id="ARBA00010869"/>
    </source>
</evidence>
<keyword evidence="11" id="KW-1185">Reference proteome</keyword>
<comment type="similarity">
    <text evidence="3">Belongs to the serine/threonine dehydratase family.</text>
</comment>
<keyword evidence="6" id="KW-0456">Lyase</keyword>
<dbReference type="GO" id="GO:0006567">
    <property type="term" value="P:L-threonine catabolic process"/>
    <property type="evidence" value="ECO:0007669"/>
    <property type="project" value="TreeGrafter"/>
</dbReference>
<dbReference type="SUPFAM" id="SSF53686">
    <property type="entry name" value="Tryptophan synthase beta subunit-like PLP-dependent enzymes"/>
    <property type="match status" value="1"/>
</dbReference>
<evidence type="ECO:0000256" key="7">
    <source>
        <dbReference type="ARBA" id="ARBA00025527"/>
    </source>
</evidence>
<dbReference type="PANTHER" id="PTHR48078">
    <property type="entry name" value="THREONINE DEHYDRATASE, MITOCHONDRIAL-RELATED"/>
    <property type="match status" value="1"/>
</dbReference>
<evidence type="ECO:0000256" key="1">
    <source>
        <dbReference type="ARBA" id="ARBA00001274"/>
    </source>
</evidence>
<proteinExistence type="inferred from homology"/>
<evidence type="ECO:0000256" key="8">
    <source>
        <dbReference type="ARBA" id="ARBA00031427"/>
    </source>
</evidence>
<dbReference type="OrthoDB" id="9811476at2"/>
<dbReference type="GO" id="GO:0009097">
    <property type="term" value="P:isoleucine biosynthetic process"/>
    <property type="evidence" value="ECO:0007669"/>
    <property type="project" value="TreeGrafter"/>
</dbReference>
<evidence type="ECO:0000256" key="2">
    <source>
        <dbReference type="ARBA" id="ARBA00001933"/>
    </source>
</evidence>